<sequence length="425" mass="48535">MSGSDEQIDVDMNGLDDHSDRNESTNHCHTSDNISSSGSSSGTGSRRPSLSSTQSDESDNQRHESSPTSGVSSGEGSDAELMVDNMIDSSDLHSSGDTNRFRAEFELKYGSTHPDFFVGTYNQAVDAAKRELRFLLVYLHCESHEDTDQFCRSVIISQRFIDFLTQHNVIFWASSVNYTEGYSVSQQLRESTYPFVALIALKNNRMTVVRKLEAITHLEPLLAQLNASVEHNRSSLLQELREREERNMNQLLRQQQDIDYEQSLAVDRERERLRLEEKARLDAEEEAKRRVELEASERLERMLRLREYLVGELPAEPEPNDPNATHIVIKLPNGPRLERRFLKTECIKYLYYFVYCNKDAPLKFAIRTNFPATNIPGHSPRLEDFTFADDHNRTITSVKTDAPEPTLLDAKLGSRELLLVQDLDA</sequence>
<feature type="coiled-coil region" evidence="2">
    <location>
        <begin position="226"/>
        <end position="294"/>
    </location>
</feature>
<dbReference type="InterPro" id="IPR001012">
    <property type="entry name" value="UBX_dom"/>
</dbReference>
<dbReference type="SMART" id="SM00594">
    <property type="entry name" value="UAS"/>
    <property type="match status" value="1"/>
</dbReference>
<gene>
    <name evidence="5" type="ORF">OSB1V03_LOCUS12778</name>
</gene>
<feature type="compositionally biased region" description="Basic and acidic residues" evidence="3">
    <location>
        <begin position="15"/>
        <end position="30"/>
    </location>
</feature>
<dbReference type="InterPro" id="IPR006577">
    <property type="entry name" value="UAS"/>
</dbReference>
<reference evidence="5" key="1">
    <citation type="submission" date="2020-11" db="EMBL/GenBank/DDBJ databases">
        <authorList>
            <person name="Tran Van P."/>
        </authorList>
    </citation>
    <scope>NUCLEOTIDE SEQUENCE</scope>
</reference>
<dbReference type="EMBL" id="CAJPIZ010010884">
    <property type="protein sequence ID" value="CAG2112805.1"/>
    <property type="molecule type" value="Genomic_DNA"/>
</dbReference>
<dbReference type="GO" id="GO:0036503">
    <property type="term" value="P:ERAD pathway"/>
    <property type="evidence" value="ECO:0007669"/>
    <property type="project" value="TreeGrafter"/>
</dbReference>
<feature type="compositionally biased region" description="Polar residues" evidence="3">
    <location>
        <begin position="66"/>
        <end position="75"/>
    </location>
</feature>
<name>A0A7R9L1Y4_9ACAR</name>
<dbReference type="InterPro" id="IPR036249">
    <property type="entry name" value="Thioredoxin-like_sf"/>
</dbReference>
<dbReference type="Gene3D" id="3.10.20.90">
    <property type="entry name" value="Phosphatidylinositol 3-kinase Catalytic Subunit, Chain A, domain 1"/>
    <property type="match status" value="1"/>
</dbReference>
<dbReference type="PROSITE" id="PS50033">
    <property type="entry name" value="UBX"/>
    <property type="match status" value="1"/>
</dbReference>
<evidence type="ECO:0000256" key="2">
    <source>
        <dbReference type="SAM" id="Coils"/>
    </source>
</evidence>
<keyword evidence="1 2" id="KW-0175">Coiled coil</keyword>
<evidence type="ECO:0000256" key="3">
    <source>
        <dbReference type="SAM" id="MobiDB-lite"/>
    </source>
</evidence>
<dbReference type="SUPFAM" id="SSF54236">
    <property type="entry name" value="Ubiquitin-like"/>
    <property type="match status" value="1"/>
</dbReference>
<organism evidence="5">
    <name type="scientific">Medioppia subpectinata</name>
    <dbReference type="NCBI Taxonomy" id="1979941"/>
    <lineage>
        <taxon>Eukaryota</taxon>
        <taxon>Metazoa</taxon>
        <taxon>Ecdysozoa</taxon>
        <taxon>Arthropoda</taxon>
        <taxon>Chelicerata</taxon>
        <taxon>Arachnida</taxon>
        <taxon>Acari</taxon>
        <taxon>Acariformes</taxon>
        <taxon>Sarcoptiformes</taxon>
        <taxon>Oribatida</taxon>
        <taxon>Brachypylina</taxon>
        <taxon>Oppioidea</taxon>
        <taxon>Oppiidae</taxon>
        <taxon>Medioppia</taxon>
    </lineage>
</organism>
<feature type="region of interest" description="Disordered" evidence="3">
    <location>
        <begin position="1"/>
        <end position="77"/>
    </location>
</feature>
<dbReference type="GO" id="GO:0005783">
    <property type="term" value="C:endoplasmic reticulum"/>
    <property type="evidence" value="ECO:0007669"/>
    <property type="project" value="TreeGrafter"/>
</dbReference>
<accession>A0A7R9L1Y4</accession>
<evidence type="ECO:0000313" key="6">
    <source>
        <dbReference type="Proteomes" id="UP000759131"/>
    </source>
</evidence>
<dbReference type="InterPro" id="IPR029071">
    <property type="entry name" value="Ubiquitin-like_domsf"/>
</dbReference>
<dbReference type="Pfam" id="PF00789">
    <property type="entry name" value="UBX"/>
    <property type="match status" value="1"/>
</dbReference>
<dbReference type="Pfam" id="PF21021">
    <property type="entry name" value="FAF1"/>
    <property type="match status" value="1"/>
</dbReference>
<dbReference type="Gene3D" id="3.40.30.10">
    <property type="entry name" value="Glutaredoxin"/>
    <property type="match status" value="1"/>
</dbReference>
<protein>
    <recommendedName>
        <fullName evidence="4">UBX domain-containing protein</fullName>
    </recommendedName>
</protein>
<evidence type="ECO:0000259" key="4">
    <source>
        <dbReference type="PROSITE" id="PS50033"/>
    </source>
</evidence>
<evidence type="ECO:0000313" key="5">
    <source>
        <dbReference type="EMBL" id="CAD7632375.1"/>
    </source>
</evidence>
<dbReference type="OrthoDB" id="1026733at2759"/>
<dbReference type="AlphaFoldDB" id="A0A7R9L1Y4"/>
<dbReference type="PANTHER" id="PTHR23322:SF1">
    <property type="entry name" value="FAS-ASSOCIATED FACTOR 2"/>
    <property type="match status" value="1"/>
</dbReference>
<dbReference type="InterPro" id="IPR049483">
    <property type="entry name" value="FAF1_2-like_UAS"/>
</dbReference>
<dbReference type="SUPFAM" id="SSF52833">
    <property type="entry name" value="Thioredoxin-like"/>
    <property type="match status" value="1"/>
</dbReference>
<dbReference type="PANTHER" id="PTHR23322">
    <property type="entry name" value="FAS-ASSOCIATED PROTEIN"/>
    <property type="match status" value="1"/>
</dbReference>
<dbReference type="GO" id="GO:0043130">
    <property type="term" value="F:ubiquitin binding"/>
    <property type="evidence" value="ECO:0007669"/>
    <property type="project" value="TreeGrafter"/>
</dbReference>
<dbReference type="Proteomes" id="UP000759131">
    <property type="component" value="Unassembled WGS sequence"/>
</dbReference>
<dbReference type="InterPro" id="IPR050730">
    <property type="entry name" value="UBX_domain-protein"/>
</dbReference>
<dbReference type="EMBL" id="OC865459">
    <property type="protein sequence ID" value="CAD7632375.1"/>
    <property type="molecule type" value="Genomic_DNA"/>
</dbReference>
<evidence type="ECO:0000256" key="1">
    <source>
        <dbReference type="ARBA" id="ARBA00023054"/>
    </source>
</evidence>
<keyword evidence="6" id="KW-1185">Reference proteome</keyword>
<feature type="domain" description="UBX" evidence="4">
    <location>
        <begin position="320"/>
        <end position="420"/>
    </location>
</feature>
<feature type="compositionally biased region" description="Low complexity" evidence="3">
    <location>
        <begin position="35"/>
        <end position="53"/>
    </location>
</feature>
<proteinExistence type="predicted"/>